<sequence length="436" mass="47011">MTSGTRLPTWKERENNKRRERRRRAIAAKIFSGLRMYGNYKLPKHCDNNEVLKALCNEAGWTVEPDGTTFRKIASPRRSTTHSTIAISLTSVPMNSLPFIPRKNLKLSSTSQQQSSLLSLAADPTISYDFKPAYITVSPLGVPQKVFFALGSVDDSVAASVVEFHWSSIIVHQGCKPVECMDILGVSATTSPCSSYHHSPCASYNPSPGSSSFPSPASSSYAANANMDRNSLIPWLKNLSSASSSASSSKLPHLHIHGGSISAPVTPPLSSPTARTPRIKADWEEQSFRPGWGGQHYFLPSSTPPSPGRQIVPDPEWFRGIQIPQGCPTSPTFSLVASNPFGFKEEALAGGGSNGGSRMWTPGQSGTCSPAIAAGSDHTADIPMAEVISDEFAFRCNTTGLVKPWEGERIHEECGSDDLELTLGNSRTRLAGTIFD</sequence>
<protein>
    <recommendedName>
        <fullName evidence="5">Protein BZR1 homolog</fullName>
    </recommendedName>
    <alternativeName>
        <fullName evidence="5">Protein BRASSINAZOLE-RESISTANT 1 homolog</fullName>
    </alternativeName>
</protein>
<evidence type="ECO:0000256" key="2">
    <source>
        <dbReference type="ARBA" id="ARBA00023015"/>
    </source>
</evidence>
<evidence type="ECO:0000313" key="8">
    <source>
        <dbReference type="EMBL" id="KAF9666687.1"/>
    </source>
</evidence>
<evidence type="ECO:0000259" key="7">
    <source>
        <dbReference type="Pfam" id="PF05687"/>
    </source>
</evidence>
<comment type="subcellular location">
    <subcellularLocation>
        <location evidence="5">Nucleus</location>
    </subcellularLocation>
</comment>
<dbReference type="GO" id="GO:0003700">
    <property type="term" value="F:DNA-binding transcription factor activity"/>
    <property type="evidence" value="ECO:0007669"/>
    <property type="project" value="UniProtKB-UniRule"/>
</dbReference>
<evidence type="ECO:0000313" key="9">
    <source>
        <dbReference type="Proteomes" id="UP000657918"/>
    </source>
</evidence>
<feature type="domain" description="BES1/BZR1 plant transcription factor N-terminal" evidence="7">
    <location>
        <begin position="4"/>
        <end position="119"/>
    </location>
</feature>
<dbReference type="GO" id="GO:0003677">
    <property type="term" value="F:DNA binding"/>
    <property type="evidence" value="ECO:0007669"/>
    <property type="project" value="UniProtKB-UniRule"/>
</dbReference>
<organism evidence="8 9">
    <name type="scientific">Salix dunnii</name>
    <dbReference type="NCBI Taxonomy" id="1413687"/>
    <lineage>
        <taxon>Eukaryota</taxon>
        <taxon>Viridiplantae</taxon>
        <taxon>Streptophyta</taxon>
        <taxon>Embryophyta</taxon>
        <taxon>Tracheophyta</taxon>
        <taxon>Spermatophyta</taxon>
        <taxon>Magnoliopsida</taxon>
        <taxon>eudicotyledons</taxon>
        <taxon>Gunneridae</taxon>
        <taxon>Pentapetalae</taxon>
        <taxon>rosids</taxon>
        <taxon>fabids</taxon>
        <taxon>Malpighiales</taxon>
        <taxon>Salicaceae</taxon>
        <taxon>Saliceae</taxon>
        <taxon>Salix</taxon>
    </lineage>
</organism>
<keyword evidence="2 5" id="KW-0805">Transcription regulation</keyword>
<evidence type="ECO:0000256" key="6">
    <source>
        <dbReference type="SAM" id="MobiDB-lite"/>
    </source>
</evidence>
<dbReference type="OrthoDB" id="667790at2759"/>
<keyword evidence="9" id="KW-1185">Reference proteome</keyword>
<keyword evidence="4 5" id="KW-0804">Transcription</keyword>
<dbReference type="AlphaFoldDB" id="A0A835JBN7"/>
<keyword evidence="5" id="KW-1070">Brassinosteroid signaling pathway</keyword>
<comment type="caution">
    <text evidence="8">The sequence shown here is derived from an EMBL/GenBank/DDBJ whole genome shotgun (WGS) entry which is preliminary data.</text>
</comment>
<evidence type="ECO:0000256" key="1">
    <source>
        <dbReference type="ARBA" id="ARBA00005909"/>
    </source>
</evidence>
<dbReference type="EMBL" id="JADGMS010000016">
    <property type="protein sequence ID" value="KAF9666687.1"/>
    <property type="molecule type" value="Genomic_DNA"/>
</dbReference>
<comment type="function">
    <text evidence="5">Functions in brassinosteroid signaling. May function as transcriptional repressor.</text>
</comment>
<comment type="similarity">
    <text evidence="1 5">Belongs to the BZR/LAT61 family.</text>
</comment>
<keyword evidence="3 5" id="KW-0238">DNA-binding</keyword>
<reference evidence="8 9" key="1">
    <citation type="submission" date="2020-10" db="EMBL/GenBank/DDBJ databases">
        <title>Plant Genome Project.</title>
        <authorList>
            <person name="Zhang R.-G."/>
        </authorList>
    </citation>
    <scope>NUCLEOTIDE SEQUENCE [LARGE SCALE GENOMIC DNA]</scope>
    <source>
        <strain evidence="8">FAFU-HL-1</strain>
        <tissue evidence="8">Leaf</tissue>
    </source>
</reference>
<dbReference type="GO" id="GO:0005634">
    <property type="term" value="C:nucleus"/>
    <property type="evidence" value="ECO:0007669"/>
    <property type="project" value="UniProtKB-SubCell"/>
</dbReference>
<dbReference type="Pfam" id="PF05687">
    <property type="entry name" value="BES1_N"/>
    <property type="match status" value="2"/>
</dbReference>
<dbReference type="Proteomes" id="UP000657918">
    <property type="component" value="Chromosome 16"/>
</dbReference>
<accession>A0A835JBN7</accession>
<evidence type="ECO:0000256" key="5">
    <source>
        <dbReference type="RuleBase" id="RU369040"/>
    </source>
</evidence>
<dbReference type="PANTHER" id="PTHR31506:SF51">
    <property type="entry name" value="BES1_BZR1 HOMOLOG PROTEIN 4"/>
    <property type="match status" value="1"/>
</dbReference>
<feature type="region of interest" description="Disordered" evidence="6">
    <location>
        <begin position="1"/>
        <end position="20"/>
    </location>
</feature>
<name>A0A835JBN7_9ROSI</name>
<dbReference type="InterPro" id="IPR033264">
    <property type="entry name" value="BZR"/>
</dbReference>
<dbReference type="GO" id="GO:0006351">
    <property type="term" value="P:DNA-templated transcription"/>
    <property type="evidence" value="ECO:0007669"/>
    <property type="project" value="InterPro"/>
</dbReference>
<evidence type="ECO:0000256" key="3">
    <source>
        <dbReference type="ARBA" id="ARBA00023125"/>
    </source>
</evidence>
<feature type="domain" description="BES1/BZR1 plant transcription factor N-terminal" evidence="7">
    <location>
        <begin position="172"/>
        <end position="240"/>
    </location>
</feature>
<dbReference type="InterPro" id="IPR008540">
    <property type="entry name" value="BES1_N"/>
</dbReference>
<dbReference type="GO" id="GO:0009742">
    <property type="term" value="P:brassinosteroid mediated signaling pathway"/>
    <property type="evidence" value="ECO:0007669"/>
    <property type="project" value="UniProtKB-UniRule"/>
</dbReference>
<dbReference type="PANTHER" id="PTHR31506">
    <property type="entry name" value="BES1/BZR1 HOMOLOG PROTEIN 3-RELATED"/>
    <property type="match status" value="1"/>
</dbReference>
<gene>
    <name evidence="8" type="ORF">SADUNF_Sadunf16G0254700</name>
</gene>
<proteinExistence type="inferred from homology"/>
<evidence type="ECO:0000256" key="4">
    <source>
        <dbReference type="ARBA" id="ARBA00023163"/>
    </source>
</evidence>